<evidence type="ECO:0000313" key="11">
    <source>
        <dbReference type="EMBL" id="PSB03736.1"/>
    </source>
</evidence>
<organism evidence="11 12">
    <name type="scientific">Merismopedia glauca CCAP 1448/3</name>
    <dbReference type="NCBI Taxonomy" id="1296344"/>
    <lineage>
        <taxon>Bacteria</taxon>
        <taxon>Bacillati</taxon>
        <taxon>Cyanobacteriota</taxon>
        <taxon>Cyanophyceae</taxon>
        <taxon>Synechococcales</taxon>
        <taxon>Merismopediaceae</taxon>
        <taxon>Merismopedia</taxon>
    </lineage>
</organism>
<proteinExistence type="predicted"/>
<comment type="function">
    <text evidence="1">Condensation of UDP-2,3-diacylglucosamine and 2,3-diacylglucosamine-1-phosphate to form lipid A disaccharide, a precursor of lipid A, a phosphorylated glycolipid that anchors the lipopolysaccharide to the outer membrane of the cell.</text>
</comment>
<evidence type="ECO:0000256" key="9">
    <source>
        <dbReference type="ARBA" id="ARBA00048975"/>
    </source>
</evidence>
<dbReference type="SUPFAM" id="SSF53756">
    <property type="entry name" value="UDP-Glycosyltransferase/glycogen phosphorylase"/>
    <property type="match status" value="1"/>
</dbReference>
<evidence type="ECO:0000256" key="7">
    <source>
        <dbReference type="ARBA" id="ARBA00022679"/>
    </source>
</evidence>
<sequence length="414" mass="46092">METEGFSDTSEIDSLSVNSASSSSKARKFQIFISTGEVSGDLQGAMLIEALLSQAERLNCELEIVGLGGDRMAQAGAKILANTTAIGSVGIIESLQFILPTLNIQRQAKKYLETHPPDLVILIDYMEPNLSIGAYLRKSWTQVPIVYYIAPQEWVASVSLKNTQRIVKSCDLLLAIFPEEARYYQYHQANVDWIGHPLLDRISHFPTRQAARASLGIGDGETAIALLPVSRPQELKYLLPVIFQAAAQIQSQIPHVRYWIPLSLEAYRQTIEEAIARYKLNATLVSDRTPEVLAAADLAITKSGTVNLELALLNVPQVVIYRVNPITFWLGMNILRLKIPFMSPVNLVLMRSIVPELMQDLASAENIFNEAIPLIQNPEKRQQISQDYQEMRAKIGELGVCDRAAQKIINLLLL</sequence>
<dbReference type="EC" id="2.4.1.182" evidence="2 10"/>
<comment type="catalytic activity">
    <reaction evidence="9">
        <text>a lipid X + a UDP-2-N,3-O-bis[(3R)-3-hydroxyacyl]-alpha-D-glucosamine = a lipid A disaccharide + UDP + H(+)</text>
        <dbReference type="Rhea" id="RHEA:67828"/>
        <dbReference type="ChEBI" id="CHEBI:15378"/>
        <dbReference type="ChEBI" id="CHEBI:58223"/>
        <dbReference type="ChEBI" id="CHEBI:137748"/>
        <dbReference type="ChEBI" id="CHEBI:176338"/>
        <dbReference type="ChEBI" id="CHEBI:176343"/>
        <dbReference type="EC" id="2.4.1.182"/>
    </reaction>
</comment>
<keyword evidence="7" id="KW-0808">Transferase</keyword>
<evidence type="ECO:0000256" key="5">
    <source>
        <dbReference type="ARBA" id="ARBA00022556"/>
    </source>
</evidence>
<gene>
    <name evidence="11" type="ORF">C7B64_06895</name>
</gene>
<dbReference type="Gene3D" id="3.40.50.2000">
    <property type="entry name" value="Glycogen Phosphorylase B"/>
    <property type="match status" value="2"/>
</dbReference>
<dbReference type="NCBIfam" id="TIGR00215">
    <property type="entry name" value="lpxB"/>
    <property type="match status" value="1"/>
</dbReference>
<dbReference type="AlphaFoldDB" id="A0A2T1C672"/>
<keyword evidence="5" id="KW-0441">Lipid A biosynthesis</keyword>
<evidence type="ECO:0000256" key="8">
    <source>
        <dbReference type="ARBA" id="ARBA00023098"/>
    </source>
</evidence>
<evidence type="ECO:0000256" key="1">
    <source>
        <dbReference type="ARBA" id="ARBA00002056"/>
    </source>
</evidence>
<dbReference type="GO" id="GO:0016020">
    <property type="term" value="C:membrane"/>
    <property type="evidence" value="ECO:0007669"/>
    <property type="project" value="GOC"/>
</dbReference>
<keyword evidence="6" id="KW-0328">Glycosyltransferase</keyword>
<dbReference type="InterPro" id="IPR003835">
    <property type="entry name" value="Glyco_trans_19"/>
</dbReference>
<accession>A0A2T1C672</accession>
<dbReference type="RefSeq" id="WP_106287909.1">
    <property type="nucleotide sequence ID" value="NZ_CAWNTC010000243.1"/>
</dbReference>
<dbReference type="PANTHER" id="PTHR30372">
    <property type="entry name" value="LIPID-A-DISACCHARIDE SYNTHASE"/>
    <property type="match status" value="1"/>
</dbReference>
<evidence type="ECO:0000313" key="12">
    <source>
        <dbReference type="Proteomes" id="UP000238762"/>
    </source>
</evidence>
<dbReference type="GO" id="GO:0008915">
    <property type="term" value="F:lipid-A-disaccharide synthase activity"/>
    <property type="evidence" value="ECO:0007669"/>
    <property type="project" value="UniProtKB-UniRule"/>
</dbReference>
<comment type="caution">
    <text evidence="11">The sequence shown here is derived from an EMBL/GenBank/DDBJ whole genome shotgun (WGS) entry which is preliminary data.</text>
</comment>
<dbReference type="GO" id="GO:0005543">
    <property type="term" value="F:phospholipid binding"/>
    <property type="evidence" value="ECO:0007669"/>
    <property type="project" value="TreeGrafter"/>
</dbReference>
<evidence type="ECO:0000256" key="3">
    <source>
        <dbReference type="ARBA" id="ARBA00020902"/>
    </source>
</evidence>
<keyword evidence="12" id="KW-1185">Reference proteome</keyword>
<reference evidence="11 12" key="1">
    <citation type="submission" date="2018-02" db="EMBL/GenBank/DDBJ databases">
        <authorList>
            <person name="Cohen D.B."/>
            <person name="Kent A.D."/>
        </authorList>
    </citation>
    <scope>NUCLEOTIDE SEQUENCE [LARGE SCALE GENOMIC DNA]</scope>
    <source>
        <strain evidence="11 12">CCAP 1448/3</strain>
    </source>
</reference>
<dbReference type="GO" id="GO:0009245">
    <property type="term" value="P:lipid A biosynthetic process"/>
    <property type="evidence" value="ECO:0007669"/>
    <property type="project" value="UniProtKB-UniRule"/>
</dbReference>
<evidence type="ECO:0000256" key="4">
    <source>
        <dbReference type="ARBA" id="ARBA00022516"/>
    </source>
</evidence>
<dbReference type="PANTHER" id="PTHR30372:SF4">
    <property type="entry name" value="LIPID-A-DISACCHARIDE SYNTHASE, MITOCHONDRIAL-RELATED"/>
    <property type="match status" value="1"/>
</dbReference>
<keyword evidence="4" id="KW-0444">Lipid biosynthesis</keyword>
<evidence type="ECO:0000256" key="10">
    <source>
        <dbReference type="NCBIfam" id="TIGR00215"/>
    </source>
</evidence>
<evidence type="ECO:0000256" key="6">
    <source>
        <dbReference type="ARBA" id="ARBA00022676"/>
    </source>
</evidence>
<evidence type="ECO:0000256" key="2">
    <source>
        <dbReference type="ARBA" id="ARBA00012687"/>
    </source>
</evidence>
<protein>
    <recommendedName>
        <fullName evidence="3 10">Lipid-A-disaccharide synthase</fullName>
        <ecNumber evidence="2 10">2.4.1.182</ecNumber>
    </recommendedName>
</protein>
<keyword evidence="8" id="KW-0443">Lipid metabolism</keyword>
<reference evidence="11 12" key="2">
    <citation type="submission" date="2018-03" db="EMBL/GenBank/DDBJ databases">
        <title>The ancient ancestry and fast evolution of plastids.</title>
        <authorList>
            <person name="Moore K.R."/>
            <person name="Magnabosco C."/>
            <person name="Momper L."/>
            <person name="Gold D.A."/>
            <person name="Bosak T."/>
            <person name="Fournier G.P."/>
        </authorList>
    </citation>
    <scope>NUCLEOTIDE SEQUENCE [LARGE SCALE GENOMIC DNA]</scope>
    <source>
        <strain evidence="11 12">CCAP 1448/3</strain>
    </source>
</reference>
<dbReference type="Pfam" id="PF02684">
    <property type="entry name" value="LpxB"/>
    <property type="match status" value="1"/>
</dbReference>
<dbReference type="Proteomes" id="UP000238762">
    <property type="component" value="Unassembled WGS sequence"/>
</dbReference>
<dbReference type="OrthoDB" id="9801642at2"/>
<name>A0A2T1C672_9CYAN</name>
<dbReference type="EMBL" id="PVWJ01000025">
    <property type="protein sequence ID" value="PSB03736.1"/>
    <property type="molecule type" value="Genomic_DNA"/>
</dbReference>